<dbReference type="AlphaFoldDB" id="A0ABD1L750"/>
<dbReference type="EMBL" id="JBGMDY010000010">
    <property type="protein sequence ID" value="KAL2319339.1"/>
    <property type="molecule type" value="Genomic_DNA"/>
</dbReference>
<name>A0ABD1L750_9FABA</name>
<keyword evidence="2" id="KW-1185">Reference proteome</keyword>
<comment type="caution">
    <text evidence="1">The sequence shown here is derived from an EMBL/GenBank/DDBJ whole genome shotgun (WGS) entry which is preliminary data.</text>
</comment>
<organism evidence="1 2">
    <name type="scientific">Flemingia macrophylla</name>
    <dbReference type="NCBI Taxonomy" id="520843"/>
    <lineage>
        <taxon>Eukaryota</taxon>
        <taxon>Viridiplantae</taxon>
        <taxon>Streptophyta</taxon>
        <taxon>Embryophyta</taxon>
        <taxon>Tracheophyta</taxon>
        <taxon>Spermatophyta</taxon>
        <taxon>Magnoliopsida</taxon>
        <taxon>eudicotyledons</taxon>
        <taxon>Gunneridae</taxon>
        <taxon>Pentapetalae</taxon>
        <taxon>rosids</taxon>
        <taxon>fabids</taxon>
        <taxon>Fabales</taxon>
        <taxon>Fabaceae</taxon>
        <taxon>Papilionoideae</taxon>
        <taxon>50 kb inversion clade</taxon>
        <taxon>NPAAA clade</taxon>
        <taxon>indigoferoid/millettioid clade</taxon>
        <taxon>Phaseoleae</taxon>
        <taxon>Flemingia</taxon>
    </lineage>
</organism>
<accession>A0ABD1L750</accession>
<evidence type="ECO:0000313" key="2">
    <source>
        <dbReference type="Proteomes" id="UP001603857"/>
    </source>
</evidence>
<reference evidence="1 2" key="1">
    <citation type="submission" date="2024-08" db="EMBL/GenBank/DDBJ databases">
        <title>Insights into the chromosomal genome structure of Flemingia macrophylla.</title>
        <authorList>
            <person name="Ding Y."/>
            <person name="Zhao Y."/>
            <person name="Bi W."/>
            <person name="Wu M."/>
            <person name="Zhao G."/>
            <person name="Gong Y."/>
            <person name="Li W."/>
            <person name="Zhang P."/>
        </authorList>
    </citation>
    <scope>NUCLEOTIDE SEQUENCE [LARGE SCALE GENOMIC DNA]</scope>
    <source>
        <strain evidence="1">DYQJB</strain>
        <tissue evidence="1">Leaf</tissue>
    </source>
</reference>
<gene>
    <name evidence="1" type="ORF">Fmac_028308</name>
</gene>
<evidence type="ECO:0000313" key="1">
    <source>
        <dbReference type="EMBL" id="KAL2319339.1"/>
    </source>
</evidence>
<sequence>MHALFENATITYVRGISFHNLWKTRVRQIKTGQSFDLEPNLFNNIGVDISPRRGRFFQSLMERFGNITELREEISNII</sequence>
<dbReference type="Proteomes" id="UP001603857">
    <property type="component" value="Unassembled WGS sequence"/>
</dbReference>
<protein>
    <submittedName>
        <fullName evidence="1">Uncharacterized protein</fullName>
    </submittedName>
</protein>
<proteinExistence type="predicted"/>